<feature type="region of interest" description="Disordered" evidence="1">
    <location>
        <begin position="1"/>
        <end position="87"/>
    </location>
</feature>
<feature type="compositionally biased region" description="Basic and acidic residues" evidence="1">
    <location>
        <begin position="32"/>
        <end position="55"/>
    </location>
</feature>
<keyword evidence="3" id="KW-1185">Reference proteome</keyword>
<reference evidence="3" key="1">
    <citation type="journal article" date="2017" name="Nat. Commun.">
        <title>The asparagus genome sheds light on the origin and evolution of a young Y chromosome.</title>
        <authorList>
            <person name="Harkess A."/>
            <person name="Zhou J."/>
            <person name="Xu C."/>
            <person name="Bowers J.E."/>
            <person name="Van der Hulst R."/>
            <person name="Ayyampalayam S."/>
            <person name="Mercati F."/>
            <person name="Riccardi P."/>
            <person name="McKain M.R."/>
            <person name="Kakrana A."/>
            <person name="Tang H."/>
            <person name="Ray J."/>
            <person name="Groenendijk J."/>
            <person name="Arikit S."/>
            <person name="Mathioni S.M."/>
            <person name="Nakano M."/>
            <person name="Shan H."/>
            <person name="Telgmann-Rauber A."/>
            <person name="Kanno A."/>
            <person name="Yue Z."/>
            <person name="Chen H."/>
            <person name="Li W."/>
            <person name="Chen Y."/>
            <person name="Xu X."/>
            <person name="Zhang Y."/>
            <person name="Luo S."/>
            <person name="Chen H."/>
            <person name="Gao J."/>
            <person name="Mao Z."/>
            <person name="Pires J.C."/>
            <person name="Luo M."/>
            <person name="Kudrna D."/>
            <person name="Wing R.A."/>
            <person name="Meyers B.C."/>
            <person name="Yi K."/>
            <person name="Kong H."/>
            <person name="Lavrijsen P."/>
            <person name="Sunseri F."/>
            <person name="Falavigna A."/>
            <person name="Ye Y."/>
            <person name="Leebens-Mack J.H."/>
            <person name="Chen G."/>
        </authorList>
    </citation>
    <scope>NUCLEOTIDE SEQUENCE [LARGE SCALE GENOMIC DNA]</scope>
    <source>
        <strain evidence="3">cv. DH0086</strain>
    </source>
</reference>
<dbReference type="EMBL" id="CM007383">
    <property type="protein sequence ID" value="ONK76651.1"/>
    <property type="molecule type" value="Genomic_DNA"/>
</dbReference>
<dbReference type="GO" id="GO:0000120">
    <property type="term" value="C:RNA polymerase I transcription regulator complex"/>
    <property type="evidence" value="ECO:0007669"/>
    <property type="project" value="InterPro"/>
</dbReference>
<evidence type="ECO:0000313" key="3">
    <source>
        <dbReference type="Proteomes" id="UP000243459"/>
    </source>
</evidence>
<accession>A0A5P1FJ32</accession>
<dbReference type="Gramene" id="ONK76651">
    <property type="protein sequence ID" value="ONK76651"/>
    <property type="gene ID" value="A4U43_C03F30600"/>
</dbReference>
<dbReference type="Proteomes" id="UP000243459">
    <property type="component" value="Chromosome 3"/>
</dbReference>
<dbReference type="PANTHER" id="PTHR36720">
    <property type="entry name" value="TAF RNA POLYMERASE I SUBUNIT A"/>
    <property type="match status" value="1"/>
</dbReference>
<evidence type="ECO:0000256" key="1">
    <source>
        <dbReference type="SAM" id="MobiDB-lite"/>
    </source>
</evidence>
<dbReference type="OrthoDB" id="1899337at2759"/>
<gene>
    <name evidence="2" type="ORF">A4U43_C03F30600</name>
</gene>
<dbReference type="PANTHER" id="PTHR36720:SF1">
    <property type="entry name" value="TAF RNA POLYMERASE I SUBUNIT A"/>
    <property type="match status" value="1"/>
</dbReference>
<dbReference type="AlphaFoldDB" id="A0A5P1FJ32"/>
<dbReference type="GO" id="GO:0006360">
    <property type="term" value="P:transcription by RNA polymerase I"/>
    <property type="evidence" value="ECO:0007669"/>
    <property type="project" value="InterPro"/>
</dbReference>
<dbReference type="OMA" id="KAACACH"/>
<feature type="compositionally biased region" description="Low complexity" evidence="1">
    <location>
        <begin position="9"/>
        <end position="26"/>
    </location>
</feature>
<protein>
    <submittedName>
        <fullName evidence="2">Uncharacterized protein</fullName>
    </submittedName>
</protein>
<proteinExistence type="predicted"/>
<dbReference type="InterPro" id="IPR039495">
    <property type="entry name" value="TAF1A"/>
</dbReference>
<name>A0A5P1FJ32_ASPOF</name>
<evidence type="ECO:0000313" key="2">
    <source>
        <dbReference type="EMBL" id="ONK76651.1"/>
    </source>
</evidence>
<organism evidence="2 3">
    <name type="scientific">Asparagus officinalis</name>
    <name type="common">Garden asparagus</name>
    <dbReference type="NCBI Taxonomy" id="4686"/>
    <lineage>
        <taxon>Eukaryota</taxon>
        <taxon>Viridiplantae</taxon>
        <taxon>Streptophyta</taxon>
        <taxon>Embryophyta</taxon>
        <taxon>Tracheophyta</taxon>
        <taxon>Spermatophyta</taxon>
        <taxon>Magnoliopsida</taxon>
        <taxon>Liliopsida</taxon>
        <taxon>Asparagales</taxon>
        <taxon>Asparagaceae</taxon>
        <taxon>Asparagoideae</taxon>
        <taxon>Asparagus</taxon>
    </lineage>
</organism>
<dbReference type="Pfam" id="PF14929">
    <property type="entry name" value="TAF1_subA"/>
    <property type="match status" value="1"/>
</dbReference>
<sequence>MPPRPKTEPLSPSSSSPPAVRRNSPPTQFLETRVKSEPHHSDDDENHAHRVKSETQQEEEAEPETGRRGVKRLRTGPSGGASSFRGKHRRRLGKLLRRFMHEHRWNEAAGVVSVLIRGAPPGKLADDDELRRYYTVAMELHRRFINKEDRKYDQWIKQIYDMWMASFSRSYDDSRKKNAILMEFALFHFTQGNISEAYSNMQYVIQDDELSKDPLANLLHGMILYQLWYSGLPEEIRIKGFDNCMPMGTPGVASDNGYREMEIGESSNNYYAATTHVKFSSQCASESSFGNDKIIKGCNNYRSKTEPGHAHWPQEFYGSHSTAKNGQNSGSFNLDDNLQNSSIFFAHGLDTVLLPIHLEHFTGGTDQIIYQYRQLADGNYIDAVKHLRLALHSVRPLSAALFPLIQLLLLGDRVEEAFKELETSCHNVDSALPFRLMARLLECFQRNKITMICSYYENALKRDPICYLSLERLVKMHKSGNYSTLMMFEMIALHLDAADGQCSIWEEFASCFLQFQIVVQSEYEDCTSKNLERGGTKTVSSSKFPAALARENGSWKLRFEWWKRRHFRSSSLQENASDSKLLCFKAACASHIYGPMHEYVVRVFNILKKEDDDEHCLILNTHIQQSMDLLKYL</sequence>